<accession>W7XF77</accession>
<keyword evidence="1 2" id="KW-0812">Transmembrane</keyword>
<protein>
    <submittedName>
        <fullName evidence="2">Transmembrane protein, putative</fullName>
    </submittedName>
</protein>
<dbReference type="EMBL" id="GG662536">
    <property type="protein sequence ID" value="EWS72641.1"/>
    <property type="molecule type" value="Genomic_DNA"/>
</dbReference>
<evidence type="ECO:0000313" key="2">
    <source>
        <dbReference type="EMBL" id="EWS72641.1"/>
    </source>
</evidence>
<evidence type="ECO:0000313" key="3">
    <source>
        <dbReference type="Proteomes" id="UP000009168"/>
    </source>
</evidence>
<dbReference type="RefSeq" id="XP_012654809.1">
    <property type="nucleotide sequence ID" value="XM_012799355.1"/>
</dbReference>
<keyword evidence="1" id="KW-1133">Transmembrane helix</keyword>
<evidence type="ECO:0000256" key="1">
    <source>
        <dbReference type="SAM" id="Phobius"/>
    </source>
</evidence>
<sequence>MKDIQNHTIQCVRFKIHKYQSQNKQGKAYLYFSDYNLQIKKDKYFQQYLTILSILKLNFQSYNFNILKYVFFSYILLAIDEVIFEFSNQLFYKKDSEQNINLSEIRKLILSAALYIFGYNKYILKE</sequence>
<dbReference type="GeneID" id="24438866"/>
<dbReference type="Proteomes" id="UP000009168">
    <property type="component" value="Unassembled WGS sequence"/>
</dbReference>
<gene>
    <name evidence="2" type="ORF">TTHERM_000420039</name>
</gene>
<keyword evidence="3" id="KW-1185">Reference proteome</keyword>
<proteinExistence type="predicted"/>
<dbReference type="KEGG" id="tet:TTHERM_000420039"/>
<name>W7XF77_TETTS</name>
<keyword evidence="1" id="KW-0472">Membrane</keyword>
<feature type="transmembrane region" description="Helical" evidence="1">
    <location>
        <begin position="66"/>
        <end position="84"/>
    </location>
</feature>
<reference evidence="3" key="1">
    <citation type="journal article" date="2006" name="PLoS Biol.">
        <title>Macronuclear genome sequence of the ciliate Tetrahymena thermophila, a model eukaryote.</title>
        <authorList>
            <person name="Eisen J.A."/>
            <person name="Coyne R.S."/>
            <person name="Wu M."/>
            <person name="Wu D."/>
            <person name="Thiagarajan M."/>
            <person name="Wortman J.R."/>
            <person name="Badger J.H."/>
            <person name="Ren Q."/>
            <person name="Amedeo P."/>
            <person name="Jones K.M."/>
            <person name="Tallon L.J."/>
            <person name="Delcher A.L."/>
            <person name="Salzberg S.L."/>
            <person name="Silva J.C."/>
            <person name="Haas B.J."/>
            <person name="Majoros W.H."/>
            <person name="Farzad M."/>
            <person name="Carlton J.M."/>
            <person name="Smith R.K. Jr."/>
            <person name="Garg J."/>
            <person name="Pearlman R.E."/>
            <person name="Karrer K.M."/>
            <person name="Sun L."/>
            <person name="Manning G."/>
            <person name="Elde N.C."/>
            <person name="Turkewitz A.P."/>
            <person name="Asai D.J."/>
            <person name="Wilkes D.E."/>
            <person name="Wang Y."/>
            <person name="Cai H."/>
            <person name="Collins K."/>
            <person name="Stewart B.A."/>
            <person name="Lee S.R."/>
            <person name="Wilamowska K."/>
            <person name="Weinberg Z."/>
            <person name="Ruzzo W.L."/>
            <person name="Wloga D."/>
            <person name="Gaertig J."/>
            <person name="Frankel J."/>
            <person name="Tsao C.-C."/>
            <person name="Gorovsky M.A."/>
            <person name="Keeling P.J."/>
            <person name="Waller R.F."/>
            <person name="Patron N.J."/>
            <person name="Cherry J.M."/>
            <person name="Stover N.A."/>
            <person name="Krieger C.J."/>
            <person name="del Toro C."/>
            <person name="Ryder H.F."/>
            <person name="Williamson S.C."/>
            <person name="Barbeau R.A."/>
            <person name="Hamilton E.P."/>
            <person name="Orias E."/>
        </authorList>
    </citation>
    <scope>NUCLEOTIDE SEQUENCE [LARGE SCALE GENOMIC DNA]</scope>
    <source>
        <strain evidence="3">SB210</strain>
    </source>
</reference>
<organism evidence="2 3">
    <name type="scientific">Tetrahymena thermophila (strain SB210)</name>
    <dbReference type="NCBI Taxonomy" id="312017"/>
    <lineage>
        <taxon>Eukaryota</taxon>
        <taxon>Sar</taxon>
        <taxon>Alveolata</taxon>
        <taxon>Ciliophora</taxon>
        <taxon>Intramacronucleata</taxon>
        <taxon>Oligohymenophorea</taxon>
        <taxon>Hymenostomatida</taxon>
        <taxon>Tetrahymenina</taxon>
        <taxon>Tetrahymenidae</taxon>
        <taxon>Tetrahymena</taxon>
    </lineage>
</organism>
<dbReference type="InParanoid" id="W7XF77"/>
<dbReference type="AlphaFoldDB" id="W7XF77"/>